<accession>A0ACD3BHS4</accession>
<gene>
    <name evidence="1" type="ORF">BDN72DRAFT_923695</name>
</gene>
<dbReference type="Proteomes" id="UP000308600">
    <property type="component" value="Unassembled WGS sequence"/>
</dbReference>
<protein>
    <submittedName>
        <fullName evidence="1">Uncharacterized protein</fullName>
    </submittedName>
</protein>
<keyword evidence="2" id="KW-1185">Reference proteome</keyword>
<dbReference type="EMBL" id="ML208260">
    <property type="protein sequence ID" value="TFK76582.1"/>
    <property type="molecule type" value="Genomic_DNA"/>
</dbReference>
<sequence>MSNDLERIPKTTLIAFKQVQDLYNTLPDLQKALINRNEPLPLTQTLPLLKTLTEATNSCLFLTANLALQFSENGPEGLNSRIGSPLIPNSQDDGSQTEFDGDETGATQSFEESQVPQDNEADTAVKALEALRQSCFHAVAAFQEACPNVAIMQDLPEDKVVCTVLTPEGTQLSTNINLDHLPCDGGLDAKPWPGTVPSARNIQGFLKGMLRLSNDYVSTIQLLEERFTNPDMPVLFPIFYEATRWLSTLSLTAVRLLICLGYSARDAPINRTPLFKFLDYMKAAGRRLIQGENCIQDVTNELIDYQAELEQDEMLDEADCEDLFHTAEMLDGAPVRPVKRQREE</sequence>
<proteinExistence type="predicted"/>
<evidence type="ECO:0000313" key="2">
    <source>
        <dbReference type="Proteomes" id="UP000308600"/>
    </source>
</evidence>
<organism evidence="1 2">
    <name type="scientific">Pluteus cervinus</name>
    <dbReference type="NCBI Taxonomy" id="181527"/>
    <lineage>
        <taxon>Eukaryota</taxon>
        <taxon>Fungi</taxon>
        <taxon>Dikarya</taxon>
        <taxon>Basidiomycota</taxon>
        <taxon>Agaricomycotina</taxon>
        <taxon>Agaricomycetes</taxon>
        <taxon>Agaricomycetidae</taxon>
        <taxon>Agaricales</taxon>
        <taxon>Pluteineae</taxon>
        <taxon>Pluteaceae</taxon>
        <taxon>Pluteus</taxon>
    </lineage>
</organism>
<name>A0ACD3BHS4_9AGAR</name>
<evidence type="ECO:0000313" key="1">
    <source>
        <dbReference type="EMBL" id="TFK76582.1"/>
    </source>
</evidence>
<reference evidence="1 2" key="1">
    <citation type="journal article" date="2019" name="Nat. Ecol. Evol.">
        <title>Megaphylogeny resolves global patterns of mushroom evolution.</title>
        <authorList>
            <person name="Varga T."/>
            <person name="Krizsan K."/>
            <person name="Foldi C."/>
            <person name="Dima B."/>
            <person name="Sanchez-Garcia M."/>
            <person name="Sanchez-Ramirez S."/>
            <person name="Szollosi G.J."/>
            <person name="Szarkandi J.G."/>
            <person name="Papp V."/>
            <person name="Albert L."/>
            <person name="Andreopoulos W."/>
            <person name="Angelini C."/>
            <person name="Antonin V."/>
            <person name="Barry K.W."/>
            <person name="Bougher N.L."/>
            <person name="Buchanan P."/>
            <person name="Buyck B."/>
            <person name="Bense V."/>
            <person name="Catcheside P."/>
            <person name="Chovatia M."/>
            <person name="Cooper J."/>
            <person name="Damon W."/>
            <person name="Desjardin D."/>
            <person name="Finy P."/>
            <person name="Geml J."/>
            <person name="Haridas S."/>
            <person name="Hughes K."/>
            <person name="Justo A."/>
            <person name="Karasinski D."/>
            <person name="Kautmanova I."/>
            <person name="Kiss B."/>
            <person name="Kocsube S."/>
            <person name="Kotiranta H."/>
            <person name="LaButti K.M."/>
            <person name="Lechner B.E."/>
            <person name="Liimatainen K."/>
            <person name="Lipzen A."/>
            <person name="Lukacs Z."/>
            <person name="Mihaltcheva S."/>
            <person name="Morgado L.N."/>
            <person name="Niskanen T."/>
            <person name="Noordeloos M.E."/>
            <person name="Ohm R.A."/>
            <person name="Ortiz-Santana B."/>
            <person name="Ovrebo C."/>
            <person name="Racz N."/>
            <person name="Riley R."/>
            <person name="Savchenko A."/>
            <person name="Shiryaev A."/>
            <person name="Soop K."/>
            <person name="Spirin V."/>
            <person name="Szebenyi C."/>
            <person name="Tomsovsky M."/>
            <person name="Tulloss R.E."/>
            <person name="Uehling J."/>
            <person name="Grigoriev I.V."/>
            <person name="Vagvolgyi C."/>
            <person name="Papp T."/>
            <person name="Martin F.M."/>
            <person name="Miettinen O."/>
            <person name="Hibbett D.S."/>
            <person name="Nagy L.G."/>
        </authorList>
    </citation>
    <scope>NUCLEOTIDE SEQUENCE [LARGE SCALE GENOMIC DNA]</scope>
    <source>
        <strain evidence="1 2">NL-1719</strain>
    </source>
</reference>